<dbReference type="EC" id="3.1.3.25" evidence="7"/>
<evidence type="ECO:0000256" key="1">
    <source>
        <dbReference type="ARBA" id="ARBA00001033"/>
    </source>
</evidence>
<name>A0ABV5CK46_9SPHI</name>
<dbReference type="PANTHER" id="PTHR20854:SF4">
    <property type="entry name" value="INOSITOL-1-MONOPHOSPHATASE-RELATED"/>
    <property type="match status" value="1"/>
</dbReference>
<dbReference type="PROSITE" id="PS00629">
    <property type="entry name" value="IMP_1"/>
    <property type="match status" value="1"/>
</dbReference>
<evidence type="ECO:0000256" key="7">
    <source>
        <dbReference type="RuleBase" id="RU364068"/>
    </source>
</evidence>
<comment type="cofactor">
    <cofactor evidence="2 7">
        <name>Mg(2+)</name>
        <dbReference type="ChEBI" id="CHEBI:18420"/>
    </cofactor>
</comment>
<keyword evidence="5 7" id="KW-0378">Hydrolase</keyword>
<dbReference type="Pfam" id="PF00459">
    <property type="entry name" value="Inositol_P"/>
    <property type="match status" value="1"/>
</dbReference>
<comment type="catalytic activity">
    <reaction evidence="1 7">
        <text>a myo-inositol phosphate + H2O = myo-inositol + phosphate</text>
        <dbReference type="Rhea" id="RHEA:24056"/>
        <dbReference type="ChEBI" id="CHEBI:15377"/>
        <dbReference type="ChEBI" id="CHEBI:17268"/>
        <dbReference type="ChEBI" id="CHEBI:43474"/>
        <dbReference type="ChEBI" id="CHEBI:84139"/>
        <dbReference type="EC" id="3.1.3.25"/>
    </reaction>
</comment>
<dbReference type="PANTHER" id="PTHR20854">
    <property type="entry name" value="INOSITOL MONOPHOSPHATASE"/>
    <property type="match status" value="1"/>
</dbReference>
<dbReference type="CDD" id="cd01639">
    <property type="entry name" value="IMPase"/>
    <property type="match status" value="1"/>
</dbReference>
<sequence length="263" mass="29495">MIDLAHTTKQLIEACKETGDYIRNEYRGFSSHNIEVKGIRDTVSYVDKESERRLVEALRPLIDGAGFITEENTDTSRGEVYNWVIDPLDGTTNFVHKIPVFSVSVALLRNEELVVGVVYEINQDECFSAWKGGGAYLNGERIQVTDNQLFSESLIGTGLPFRDFEKLDGYIEVLKTVMQKTRGIRRIGSAAVDLAYTACGRFDAFFEQYLMDYDMAAGILIVQEAGGKVYDFEGGQNMLSKGNVVAGNPYLSEELLLEIKKHF</sequence>
<dbReference type="InterPro" id="IPR033942">
    <property type="entry name" value="IMPase"/>
</dbReference>
<evidence type="ECO:0000256" key="2">
    <source>
        <dbReference type="ARBA" id="ARBA00001946"/>
    </source>
</evidence>
<keyword evidence="9" id="KW-1185">Reference proteome</keyword>
<evidence type="ECO:0000313" key="8">
    <source>
        <dbReference type="EMBL" id="MFB5946940.1"/>
    </source>
</evidence>
<evidence type="ECO:0000256" key="6">
    <source>
        <dbReference type="ARBA" id="ARBA00022842"/>
    </source>
</evidence>
<comment type="similarity">
    <text evidence="3 7">Belongs to the inositol monophosphatase superfamily.</text>
</comment>
<evidence type="ECO:0000256" key="4">
    <source>
        <dbReference type="ARBA" id="ARBA00022723"/>
    </source>
</evidence>
<dbReference type="Proteomes" id="UP001580928">
    <property type="component" value="Unassembled WGS sequence"/>
</dbReference>
<evidence type="ECO:0000256" key="3">
    <source>
        <dbReference type="ARBA" id="ARBA00009759"/>
    </source>
</evidence>
<dbReference type="PRINTS" id="PR01959">
    <property type="entry name" value="SBIMPHPHTASE"/>
</dbReference>
<keyword evidence="4 7" id="KW-0479">Metal-binding</keyword>
<evidence type="ECO:0000313" key="9">
    <source>
        <dbReference type="Proteomes" id="UP001580928"/>
    </source>
</evidence>
<keyword evidence="6 7" id="KW-0460">Magnesium</keyword>
<organism evidence="8 9">
    <name type="scientific">Albibacterium profundi</name>
    <dbReference type="NCBI Taxonomy" id="3134906"/>
    <lineage>
        <taxon>Bacteria</taxon>
        <taxon>Pseudomonadati</taxon>
        <taxon>Bacteroidota</taxon>
        <taxon>Sphingobacteriia</taxon>
        <taxon>Sphingobacteriales</taxon>
        <taxon>Sphingobacteriaceae</taxon>
        <taxon>Albibacterium</taxon>
    </lineage>
</organism>
<dbReference type="GO" id="GO:0016787">
    <property type="term" value="F:hydrolase activity"/>
    <property type="evidence" value="ECO:0007669"/>
    <property type="project" value="UniProtKB-KW"/>
</dbReference>
<dbReference type="Gene3D" id="3.30.540.10">
    <property type="entry name" value="Fructose-1,6-Bisphosphatase, subunit A, domain 1"/>
    <property type="match status" value="1"/>
</dbReference>
<dbReference type="Gene3D" id="3.40.190.80">
    <property type="match status" value="1"/>
</dbReference>
<dbReference type="InterPro" id="IPR020550">
    <property type="entry name" value="Inositol_monophosphatase_CS"/>
</dbReference>
<dbReference type="InterPro" id="IPR022337">
    <property type="entry name" value="Inositol_monophosphatase_SuhB"/>
</dbReference>
<dbReference type="InterPro" id="IPR000760">
    <property type="entry name" value="Inositol_monophosphatase-like"/>
</dbReference>
<dbReference type="PRINTS" id="PR00377">
    <property type="entry name" value="IMPHPHTASES"/>
</dbReference>
<dbReference type="RefSeq" id="WP_375558469.1">
    <property type="nucleotide sequence ID" value="NZ_JBBVGT010000003.1"/>
</dbReference>
<reference evidence="8 9" key="1">
    <citation type="submission" date="2024-04" db="EMBL/GenBank/DDBJ databases">
        <title>Albibacterium profundi sp. nov., isolated from sediment of the Challenger Deep of Mariana Trench.</title>
        <authorList>
            <person name="Wang Y."/>
        </authorList>
    </citation>
    <scope>NUCLEOTIDE SEQUENCE [LARGE SCALE GENOMIC DNA]</scope>
    <source>
        <strain evidence="8 9">RHL897</strain>
    </source>
</reference>
<dbReference type="PROSITE" id="PS00630">
    <property type="entry name" value="IMP_2"/>
    <property type="match status" value="1"/>
</dbReference>
<proteinExistence type="inferred from homology"/>
<evidence type="ECO:0000256" key="5">
    <source>
        <dbReference type="ARBA" id="ARBA00022801"/>
    </source>
</evidence>
<dbReference type="InterPro" id="IPR020583">
    <property type="entry name" value="Inositol_monoP_metal-BS"/>
</dbReference>
<dbReference type="EMBL" id="JBBVGT010000003">
    <property type="protein sequence ID" value="MFB5946940.1"/>
    <property type="molecule type" value="Genomic_DNA"/>
</dbReference>
<comment type="caution">
    <text evidence="8">The sequence shown here is derived from an EMBL/GenBank/DDBJ whole genome shotgun (WGS) entry which is preliminary data.</text>
</comment>
<protein>
    <recommendedName>
        <fullName evidence="7">Inositol-1-monophosphatase</fullName>
        <ecNumber evidence="7">3.1.3.25</ecNumber>
    </recommendedName>
</protein>
<dbReference type="SUPFAM" id="SSF56655">
    <property type="entry name" value="Carbohydrate phosphatase"/>
    <property type="match status" value="1"/>
</dbReference>
<gene>
    <name evidence="8" type="ORF">WKR92_13990</name>
</gene>
<accession>A0ABV5CK46</accession>